<organism evidence="2 3">
    <name type="scientific">Solanum stoloniferum</name>
    <dbReference type="NCBI Taxonomy" id="62892"/>
    <lineage>
        <taxon>Eukaryota</taxon>
        <taxon>Viridiplantae</taxon>
        <taxon>Streptophyta</taxon>
        <taxon>Embryophyta</taxon>
        <taxon>Tracheophyta</taxon>
        <taxon>Spermatophyta</taxon>
        <taxon>Magnoliopsida</taxon>
        <taxon>eudicotyledons</taxon>
        <taxon>Gunneridae</taxon>
        <taxon>Pentapetalae</taxon>
        <taxon>asterids</taxon>
        <taxon>lamiids</taxon>
        <taxon>Solanales</taxon>
        <taxon>Solanaceae</taxon>
        <taxon>Solanoideae</taxon>
        <taxon>Solaneae</taxon>
        <taxon>Solanum</taxon>
    </lineage>
</organism>
<sequence>MQIQAGNNTNNTAHKYLNGGAVNFASILACYSSISDIGNLSCKCLKLNVDSWIIDSGATHHMIFTKSLLNNLRPISYPFLITLPNAYKVKVTKICNVCLNPSLTLYNVLFVPSFKFNLISVHYLASHIKGMVSFKNSSCLMQSPSLKSPLKIGRAQNDLYYLCSGCHTSSSINVPTGSVSTAASGSVSTVVSSSSKPCFLTSSVTSFSKCNPCNLSHATSTINSCNATSVKSTCLSNNIMLLSCV</sequence>
<comment type="caution">
    <text evidence="2">The sequence shown here is derived from an EMBL/GenBank/DDBJ whole genome shotgun (WGS) entry which is preliminary data.</text>
</comment>
<feature type="domain" description="Retrovirus-related Pol polyprotein from transposon TNT 1-94-like beta-barrel" evidence="1">
    <location>
        <begin position="52"/>
        <end position="126"/>
    </location>
</feature>
<feature type="non-terminal residue" evidence="2">
    <location>
        <position position="245"/>
    </location>
</feature>
<dbReference type="Proteomes" id="UP001627284">
    <property type="component" value="Unassembled WGS sequence"/>
</dbReference>
<dbReference type="AlphaFoldDB" id="A0ABD2SZ63"/>
<keyword evidence="3" id="KW-1185">Reference proteome</keyword>
<reference evidence="2 3" key="1">
    <citation type="submission" date="2024-05" db="EMBL/GenBank/DDBJ databases">
        <title>De novo assembly of an allotetraploid wild potato.</title>
        <authorList>
            <person name="Hosaka A.J."/>
        </authorList>
    </citation>
    <scope>NUCLEOTIDE SEQUENCE [LARGE SCALE GENOMIC DNA]</scope>
    <source>
        <tissue evidence="2">Young leaves</tissue>
    </source>
</reference>
<evidence type="ECO:0000313" key="3">
    <source>
        <dbReference type="Proteomes" id="UP001627284"/>
    </source>
</evidence>
<proteinExistence type="predicted"/>
<gene>
    <name evidence="2" type="ORF">AABB24_022392</name>
</gene>
<protein>
    <recommendedName>
        <fullName evidence="1">Retrovirus-related Pol polyprotein from transposon TNT 1-94-like beta-barrel domain-containing protein</fullName>
    </recommendedName>
</protein>
<dbReference type="InterPro" id="IPR054722">
    <property type="entry name" value="PolX-like_BBD"/>
</dbReference>
<name>A0ABD2SZ63_9SOLN</name>
<dbReference type="EMBL" id="JBJKTR010000013">
    <property type="protein sequence ID" value="KAL3349225.1"/>
    <property type="molecule type" value="Genomic_DNA"/>
</dbReference>
<evidence type="ECO:0000259" key="1">
    <source>
        <dbReference type="Pfam" id="PF22936"/>
    </source>
</evidence>
<accession>A0ABD2SZ63</accession>
<dbReference type="Pfam" id="PF22936">
    <property type="entry name" value="Pol_BBD"/>
    <property type="match status" value="1"/>
</dbReference>
<evidence type="ECO:0000313" key="2">
    <source>
        <dbReference type="EMBL" id="KAL3349225.1"/>
    </source>
</evidence>